<dbReference type="InterPro" id="IPR006626">
    <property type="entry name" value="PbH1"/>
</dbReference>
<dbReference type="SMART" id="SM00710">
    <property type="entry name" value="PbH1"/>
    <property type="match status" value="25"/>
</dbReference>
<keyword evidence="2" id="KW-0121">Carboxypeptidase</keyword>
<reference evidence="2" key="1">
    <citation type="submission" date="2019-04" db="EMBL/GenBank/DDBJ databases">
        <title>Evolution of Biomass-Degrading Anaerobic Consortia Revealed by Metagenomics.</title>
        <authorList>
            <person name="Peng X."/>
        </authorList>
    </citation>
    <scope>NUCLEOTIDE SEQUENCE</scope>
    <source>
        <strain evidence="2">SIG13</strain>
    </source>
</reference>
<dbReference type="SUPFAM" id="SSF49373">
    <property type="entry name" value="Invasin/intimin cell-adhesion fragments"/>
    <property type="match status" value="1"/>
</dbReference>
<dbReference type="SUPFAM" id="SSF51126">
    <property type="entry name" value="Pectin lyase-like"/>
    <property type="match status" value="1"/>
</dbReference>
<sequence>MKYRYLSIFLLVLILSVGAVCAQDNSTDDSSVIAASSDDVVSIDSNIDVLQDNESDEFKSFSIDDSNFNNYFDENGSILESANISDYSEIILGNISNHVMVFDKILTIIPNNDSVLTNVGITFNAGSDNSIIKGLTFQNTNGVTALTIFNASDILILDNVFSVSSGDADGLIAISADYAKNLLFSSNNVTYSAKSNGTAGKYANAIRVTNSDNANIYDNRFRINVSSVDVPWNEIPAASENWVSDPISEGIVVKDSNNVTISLNMVLLNATDIVTAYGYDTVYVVDINNCTDSYFGSNYVVAQGQDYIYGLIASGNNLNITTNSIIVQSLLNYANAIDIEGPADVNVENNVLAAISPTAAYAVYGAMSNGNVTAYFDNNTIGAKAYAAFGMEVSGISGNVFNNKITVTGNHTTGIASRFDALAVAGNNIAVNGSGEGNQYVWDGFGVENVAIKVIKGLVIIENNTITANGKGIVASDVNLTAESNDITVVDTGLANSYAISVSNCSYVEINENIVKYTGKTNGTFINNAMNVADSNVESIDGNTFEIAIPSVDVAWPEIPAGSGNYVRLPVSEGIVLNNDTNLVFSNNLVYLNATDVITAYGYDTIYVVDVDSDNAVVDNNIIAANGADYVYGLIISGDNFAVSNNAIQVESNNYANGIDVEGPAEGIVDSNVIALTSPISTYGIYAAMSNGNVSVDYINNTIRADSYAAFGIELGGIESNVAYNTIELNGNYTTGIAANLDSLIINDNEIIVNGSGVGNEYVWDGFGVENVAIKAINGQVAISYNNITSTGKGLFITKSNLTAERNTIAVNDNGLADSYGIYVSDSSDVLIINNGIDFTGNTNGTFINNALYVADSAIDAIEENTFDIAIPSVDVNWREIPATSGNWVSAPVSEGIVLDNVTDLSFAFNHINLNATNIITKSGYDTVYVVDVKADNAVIDNNIINAMGKDYIYGILIKGEDFTISNNNIEVESDSTYANGVDIEPVSSGVVDNNAFIIKAPDVVYGIYTAMDWYDFEYSDAIDYTNNYIEAESHAVYAMSLYGSEANIADNILVLDGNYTMGIVSMMMDDVATITGNDISANGLKDDIAKTGDMVDAQTVGIFTMSESQVHNNAVTSSGNYTVVNSASGSEITDNYLVAKELLGDESVDDTLDDSLVENNIPVANATNYNLTNDTFHLFFDLEGFLRDNITSESLTFIGEFSEVGPWITIDRPIKLLSDNATLNDISFTINSDNVTIDGFDFISENMADLIEISEANNVSIINNNFDVTGVEDDNNAVIRIIDSSNVTIDKNAIDFVVKTNETFSNSVIAAEESDNIVITNNTITADIPARPVNWTSGQVLSDVISLIETDNAYLEDNNISVVSNDQTSTYDTVYGVHITGDNATLMDNNIEVYGAPYGYGLVVAGKDFSIGGNNITVASDKDYACGIDIESNSNGLISGNNIEVDAVSSYGIYTANWGGDVQTEIFGNDITASGNSVFGLSLSGSEADVENNNITTTGNFTTGIASAVDNITICNNNIVANASNEGIPLGYDTMGIETTGVHIVRGNAIVRDNNITATGEYAVDAKGTGSVTDNYLISLNYTGDAAVDVNVGDTLVLNNTPEMQRVIIQAEDVVMYYKNGTRYVLKVTDMNGKPLANETVTLTINGATYNRVTDENGTASIAINLNPGNYTAFVSYVGTGNCTNSTIENTITVLSTIYGDDLVKMFRNESQYYATFLDGQGNPLAEGTNVTFNINGVFYTRQVNGSEGKAKLNINLEPGEYVITAYHPLNKQEYSNNITVLSTIADNDDLVKYYKNDSQYVVTILGADGKAVGAGENVTFNINGVMYTRQTNASGQAKLNINLQPGNYTITAMYNGCMVSNDIEVLPILYAEDLYKKYGTSDQFRALLLDGQGNPLSGENITFNINGVFYQRTTNADGYAALNIRLGAAKDIYVITSSYNGTSISNKIYITD</sequence>
<keyword evidence="2" id="KW-0645">Protease</keyword>
<dbReference type="SUPFAM" id="SSF49464">
    <property type="entry name" value="Carboxypeptidase regulatory domain-like"/>
    <property type="match status" value="1"/>
</dbReference>
<dbReference type="Pfam" id="PF17789">
    <property type="entry name" value="MG4"/>
    <property type="match status" value="1"/>
</dbReference>
<dbReference type="InterPro" id="IPR013783">
    <property type="entry name" value="Ig-like_fold"/>
</dbReference>
<name>A0A8T3VSQ4_9EURY</name>
<dbReference type="Proteomes" id="UP000713479">
    <property type="component" value="Unassembled WGS sequence"/>
</dbReference>
<dbReference type="Gene3D" id="2.60.40.10">
    <property type="entry name" value="Immunoglobulins"/>
    <property type="match status" value="3"/>
</dbReference>
<dbReference type="InterPro" id="IPR008964">
    <property type="entry name" value="Invasin/intimin_cell_adhesion"/>
</dbReference>
<dbReference type="InterPro" id="IPR040839">
    <property type="entry name" value="MG4"/>
</dbReference>
<keyword evidence="2" id="KW-0378">Hydrolase</keyword>
<organism evidence="2 3">
    <name type="scientific">Methanobrevibacter millerae</name>
    <dbReference type="NCBI Taxonomy" id="230361"/>
    <lineage>
        <taxon>Archaea</taxon>
        <taxon>Methanobacteriati</taxon>
        <taxon>Methanobacteriota</taxon>
        <taxon>Methanomada group</taxon>
        <taxon>Methanobacteria</taxon>
        <taxon>Methanobacteriales</taxon>
        <taxon>Methanobacteriaceae</taxon>
        <taxon>Methanobrevibacter</taxon>
    </lineage>
</organism>
<comment type="caution">
    <text evidence="2">The sequence shown here is derived from an EMBL/GenBank/DDBJ whole genome shotgun (WGS) entry which is preliminary data.</text>
</comment>
<dbReference type="InterPro" id="IPR008969">
    <property type="entry name" value="CarboxyPept-like_regulatory"/>
</dbReference>
<dbReference type="InterPro" id="IPR011050">
    <property type="entry name" value="Pectin_lyase_fold/virulence"/>
</dbReference>
<feature type="domain" description="Macroglobulin" evidence="1">
    <location>
        <begin position="1614"/>
        <end position="1671"/>
    </location>
</feature>
<gene>
    <name evidence="2" type="ORF">E7Z74_07475</name>
</gene>
<evidence type="ECO:0000313" key="3">
    <source>
        <dbReference type="Proteomes" id="UP000713479"/>
    </source>
</evidence>
<accession>A0A8T3VSQ4</accession>
<protein>
    <submittedName>
        <fullName evidence="2">Carboxypeptidase regulatory-like domain-containing protein</fullName>
    </submittedName>
</protein>
<evidence type="ECO:0000259" key="1">
    <source>
        <dbReference type="Pfam" id="PF17789"/>
    </source>
</evidence>
<dbReference type="GO" id="GO:0004180">
    <property type="term" value="F:carboxypeptidase activity"/>
    <property type="evidence" value="ECO:0007669"/>
    <property type="project" value="UniProtKB-KW"/>
</dbReference>
<dbReference type="EMBL" id="SUTF01000008">
    <property type="protein sequence ID" value="MBE6511086.1"/>
    <property type="molecule type" value="Genomic_DNA"/>
</dbReference>
<proteinExistence type="predicted"/>
<evidence type="ECO:0000313" key="2">
    <source>
        <dbReference type="EMBL" id="MBE6511086.1"/>
    </source>
</evidence>